<feature type="region of interest" description="Disordered" evidence="1">
    <location>
        <begin position="1"/>
        <end position="62"/>
    </location>
</feature>
<evidence type="ECO:0000256" key="1">
    <source>
        <dbReference type="SAM" id="MobiDB-lite"/>
    </source>
</evidence>
<organism evidence="2">
    <name type="scientific">Arundo donax</name>
    <name type="common">Giant reed</name>
    <name type="synonym">Donax arundinaceus</name>
    <dbReference type="NCBI Taxonomy" id="35708"/>
    <lineage>
        <taxon>Eukaryota</taxon>
        <taxon>Viridiplantae</taxon>
        <taxon>Streptophyta</taxon>
        <taxon>Embryophyta</taxon>
        <taxon>Tracheophyta</taxon>
        <taxon>Spermatophyta</taxon>
        <taxon>Magnoliopsida</taxon>
        <taxon>Liliopsida</taxon>
        <taxon>Poales</taxon>
        <taxon>Poaceae</taxon>
        <taxon>PACMAD clade</taxon>
        <taxon>Arundinoideae</taxon>
        <taxon>Arundineae</taxon>
        <taxon>Arundo</taxon>
    </lineage>
</organism>
<protein>
    <submittedName>
        <fullName evidence="2">Uncharacterized protein</fullName>
    </submittedName>
</protein>
<reference evidence="2" key="2">
    <citation type="journal article" date="2015" name="Data Brief">
        <title>Shoot transcriptome of the giant reed, Arundo donax.</title>
        <authorList>
            <person name="Barrero R.A."/>
            <person name="Guerrero F.D."/>
            <person name="Moolhuijzen P."/>
            <person name="Goolsby J.A."/>
            <person name="Tidwell J."/>
            <person name="Bellgard S.E."/>
            <person name="Bellgard M.I."/>
        </authorList>
    </citation>
    <scope>NUCLEOTIDE SEQUENCE</scope>
    <source>
        <tissue evidence="2">Shoot tissue taken approximately 20 cm above the soil surface</tissue>
    </source>
</reference>
<dbReference type="AlphaFoldDB" id="A0A0A9DNW2"/>
<reference evidence="2" key="1">
    <citation type="submission" date="2014-09" db="EMBL/GenBank/DDBJ databases">
        <authorList>
            <person name="Magalhaes I.L.F."/>
            <person name="Oliveira U."/>
            <person name="Santos F.R."/>
            <person name="Vidigal T.H.D.A."/>
            <person name="Brescovit A.D."/>
            <person name="Santos A.J."/>
        </authorList>
    </citation>
    <scope>NUCLEOTIDE SEQUENCE</scope>
    <source>
        <tissue evidence="2">Shoot tissue taken approximately 20 cm above the soil surface</tissue>
    </source>
</reference>
<proteinExistence type="predicted"/>
<feature type="compositionally biased region" description="Polar residues" evidence="1">
    <location>
        <begin position="1"/>
        <end position="16"/>
    </location>
</feature>
<name>A0A0A9DNW2_ARUDO</name>
<sequence>MVSSNSSRIIRSTLLTPASPAAASENTTGLPMKTPAAPRASALKTSVPRRTPPSRNTGIWPRAALTTSSSALMVAGT</sequence>
<accession>A0A0A9DNW2</accession>
<dbReference type="EMBL" id="GBRH01212443">
    <property type="protein sequence ID" value="JAD85452.1"/>
    <property type="molecule type" value="Transcribed_RNA"/>
</dbReference>
<evidence type="ECO:0000313" key="2">
    <source>
        <dbReference type="EMBL" id="JAD85452.1"/>
    </source>
</evidence>